<feature type="compositionally biased region" description="Basic residues" evidence="16">
    <location>
        <begin position="13"/>
        <end position="22"/>
    </location>
</feature>
<dbReference type="PANTHER" id="PTHR21000">
    <property type="entry name" value="DIHYDROXY-ACID DEHYDRATASE DAD"/>
    <property type="match status" value="1"/>
</dbReference>
<dbReference type="GO" id="GO:0004160">
    <property type="term" value="F:dihydroxy-acid dehydratase activity"/>
    <property type="evidence" value="ECO:0007669"/>
    <property type="project" value="UniProtKB-EC"/>
</dbReference>
<evidence type="ECO:0000256" key="1">
    <source>
        <dbReference type="ARBA" id="ARBA00001946"/>
    </source>
</evidence>
<dbReference type="FunFam" id="3.50.30.80:FF:000001">
    <property type="entry name" value="Dihydroxy-acid dehydratase"/>
    <property type="match status" value="1"/>
</dbReference>
<dbReference type="InterPro" id="IPR056740">
    <property type="entry name" value="ILV_EDD_C"/>
</dbReference>
<dbReference type="EC" id="4.2.1.9" evidence="14"/>
<dbReference type="Gene3D" id="3.50.30.80">
    <property type="entry name" value="IlvD/EDD C-terminal domain-like"/>
    <property type="match status" value="1"/>
</dbReference>
<comment type="catalytic activity">
    <reaction evidence="11">
        <text>(2R)-2,3-dihydroxy-3-methylbutanoate = 3-methyl-2-oxobutanoate + H2O</text>
        <dbReference type="Rhea" id="RHEA:24809"/>
        <dbReference type="ChEBI" id="CHEBI:11851"/>
        <dbReference type="ChEBI" id="CHEBI:15377"/>
        <dbReference type="ChEBI" id="CHEBI:49072"/>
        <dbReference type="EC" id="4.2.1.9"/>
    </reaction>
    <physiologicalReaction direction="left-to-right" evidence="11">
        <dbReference type="Rhea" id="RHEA:24810"/>
    </physiologicalReaction>
</comment>
<comment type="pathway">
    <text evidence="13">Amino-acid biosynthesis; L-isoleucine biosynthesis; L-isoleucine from 2-oxobutanoate: step 3/4.</text>
</comment>
<dbReference type="NCBIfam" id="NF002068">
    <property type="entry name" value="PRK00911.1"/>
    <property type="match status" value="1"/>
</dbReference>
<keyword evidence="6" id="KW-0460">Magnesium</keyword>
<gene>
    <name evidence="19" type="ORF">METZ01_LOCUS130698</name>
</gene>
<dbReference type="InterPro" id="IPR020558">
    <property type="entry name" value="DiOHA_6PGluconate_deHydtase_CS"/>
</dbReference>
<dbReference type="InterPro" id="IPR042096">
    <property type="entry name" value="Dihydro-acid_dehy_C"/>
</dbReference>
<protein>
    <recommendedName>
        <fullName evidence="14">dihydroxy-acid dehydratase</fullName>
        <ecNumber evidence="14">4.2.1.9</ecNumber>
    </recommendedName>
</protein>
<comment type="cofactor">
    <cofactor evidence="15">
        <name>[2Fe-2S] cluster</name>
        <dbReference type="ChEBI" id="CHEBI:190135"/>
    </cofactor>
</comment>
<dbReference type="InterPro" id="IPR037237">
    <property type="entry name" value="IlvD/EDD_N"/>
</dbReference>
<evidence type="ECO:0000256" key="16">
    <source>
        <dbReference type="SAM" id="MobiDB-lite"/>
    </source>
</evidence>
<dbReference type="PROSITE" id="PS00887">
    <property type="entry name" value="ILVD_EDD_2"/>
    <property type="match status" value="1"/>
</dbReference>
<evidence type="ECO:0000256" key="13">
    <source>
        <dbReference type="ARBA" id="ARBA00029437"/>
    </source>
</evidence>
<dbReference type="InterPro" id="IPR004404">
    <property type="entry name" value="DihydroxyA_deHydtase"/>
</dbReference>
<keyword evidence="3" id="KW-0028">Amino-acid biosynthesis</keyword>
<evidence type="ECO:0000256" key="10">
    <source>
        <dbReference type="ARBA" id="ARBA00023304"/>
    </source>
</evidence>
<dbReference type="Pfam" id="PF00920">
    <property type="entry name" value="ILVD_EDD_N"/>
    <property type="match status" value="1"/>
</dbReference>
<evidence type="ECO:0000256" key="2">
    <source>
        <dbReference type="ARBA" id="ARBA00006486"/>
    </source>
</evidence>
<name>A0A381YLF9_9ZZZZ</name>
<feature type="region of interest" description="Disordered" evidence="16">
    <location>
        <begin position="1"/>
        <end position="30"/>
    </location>
</feature>
<keyword evidence="10" id="KW-0100">Branched-chain amino acid biosynthesis</keyword>
<feature type="domain" description="Dihydroxy-acid/6-phosphogluconate dehydratase C-terminal" evidence="18">
    <location>
        <begin position="382"/>
        <end position="572"/>
    </location>
</feature>
<keyword evidence="4" id="KW-0001">2Fe-2S</keyword>
<evidence type="ECO:0000256" key="4">
    <source>
        <dbReference type="ARBA" id="ARBA00022714"/>
    </source>
</evidence>
<keyword evidence="5" id="KW-0479">Metal-binding</keyword>
<dbReference type="SUPFAM" id="SSF143975">
    <property type="entry name" value="IlvD/EDD N-terminal domain-like"/>
    <property type="match status" value="1"/>
</dbReference>
<dbReference type="HAMAP" id="MF_00012">
    <property type="entry name" value="IlvD"/>
    <property type="match status" value="1"/>
</dbReference>
<keyword evidence="8" id="KW-0411">Iron-sulfur</keyword>
<evidence type="ECO:0000256" key="5">
    <source>
        <dbReference type="ARBA" id="ARBA00022723"/>
    </source>
</evidence>
<dbReference type="GO" id="GO:0009097">
    <property type="term" value="P:isoleucine biosynthetic process"/>
    <property type="evidence" value="ECO:0007669"/>
    <property type="project" value="UniProtKB-UniPathway"/>
</dbReference>
<dbReference type="PANTHER" id="PTHR21000:SF5">
    <property type="entry name" value="DIHYDROXY-ACID DEHYDRATASE, MITOCHONDRIAL"/>
    <property type="match status" value="1"/>
</dbReference>
<proteinExistence type="inferred from homology"/>
<evidence type="ECO:0000256" key="9">
    <source>
        <dbReference type="ARBA" id="ARBA00023239"/>
    </source>
</evidence>
<dbReference type="PROSITE" id="PS00886">
    <property type="entry name" value="ILVD_EDD_1"/>
    <property type="match status" value="1"/>
</dbReference>
<keyword evidence="7" id="KW-0408">Iron</keyword>
<evidence type="ECO:0000259" key="18">
    <source>
        <dbReference type="Pfam" id="PF24877"/>
    </source>
</evidence>
<evidence type="ECO:0000256" key="3">
    <source>
        <dbReference type="ARBA" id="ARBA00022605"/>
    </source>
</evidence>
<keyword evidence="9" id="KW-0456">Lyase</keyword>
<comment type="pathway">
    <text evidence="12">Amino-acid biosynthesis; L-valine biosynthesis; L-valine from pyruvate: step 3/4.</text>
</comment>
<dbReference type="GO" id="GO:0009099">
    <property type="term" value="P:L-valine biosynthetic process"/>
    <property type="evidence" value="ECO:0007669"/>
    <property type="project" value="UniProtKB-UniPathway"/>
</dbReference>
<comment type="similarity">
    <text evidence="2">Belongs to the IlvD/Edd family.</text>
</comment>
<sequence length="575" mass="60588">MTTSSDSQEKLNTKRSSKRAPGKWRSWETTEGAVRAPHRSMMKAMGLSDKDIAAPFVGIASTHNEVTPCNAGIEPLVEEVKRGVFAAGGTPFTFGTITVSDAISMGTEGMRGSLVSREVIADSIETVVFAERYDGLVAVAGCDKSLPGAMMAMARLDVPSVFIYGGSIMPGSLHGEDIQIQTVFEAVGQYQTGKIDAEEFYAIESHACPGPGACGGMFTANTMSSIGEALGLSLPGSASEPNVDQRKAASSREAGHAVLNLMRQNIRPSDILTRKAFENAVAVVVAMGGSTNTTLHLPAIAHEMNVQLTLKDIHDISMRTPLIANMTPGGKYVMLDVDRNGGIPVVMKRLLDAGLLHGDCMTVTGKTIAENLANVKIGEPNDIVYSVEEPISKTGGLVTLFGNLAPDGCVLKVAGHQFGQTFGGPAKVFDGEEGVMEALERQDIHEGDAIVIRYEGPKGGPGMREMLSVTAALVGQGLGEKVLLMTDGRFSGASHGSMIGHIGPEAAVGGPIAAVKNGDQIEVDLDNFELNVKISEQELQSRLAKWQPKPPPYTKGVLSKYIKLVNPASTGAVTG</sequence>
<reference evidence="19" key="1">
    <citation type="submission" date="2018-05" db="EMBL/GenBank/DDBJ databases">
        <authorList>
            <person name="Lanie J.A."/>
            <person name="Ng W.-L."/>
            <person name="Kazmierczak K.M."/>
            <person name="Andrzejewski T.M."/>
            <person name="Davidsen T.M."/>
            <person name="Wayne K.J."/>
            <person name="Tettelin H."/>
            <person name="Glass J.I."/>
            <person name="Rusch D."/>
            <person name="Podicherti R."/>
            <person name="Tsui H.-C.T."/>
            <person name="Winkler M.E."/>
        </authorList>
    </citation>
    <scope>NUCLEOTIDE SEQUENCE</scope>
</reference>
<evidence type="ECO:0000256" key="11">
    <source>
        <dbReference type="ARBA" id="ARBA00029304"/>
    </source>
</evidence>
<evidence type="ECO:0000256" key="12">
    <source>
        <dbReference type="ARBA" id="ARBA00029436"/>
    </source>
</evidence>
<evidence type="ECO:0000259" key="17">
    <source>
        <dbReference type="Pfam" id="PF00920"/>
    </source>
</evidence>
<dbReference type="EMBL" id="UINC01018516">
    <property type="protein sequence ID" value="SVA77844.1"/>
    <property type="molecule type" value="Genomic_DNA"/>
</dbReference>
<dbReference type="UniPathway" id="UPA00049">
    <property type="reaction ID" value="UER00061"/>
</dbReference>
<dbReference type="UniPathway" id="UPA00047">
    <property type="reaction ID" value="UER00057"/>
</dbReference>
<dbReference type="SUPFAM" id="SSF52016">
    <property type="entry name" value="LeuD/IlvD-like"/>
    <property type="match status" value="1"/>
</dbReference>
<evidence type="ECO:0000256" key="14">
    <source>
        <dbReference type="ARBA" id="ARBA00029490"/>
    </source>
</evidence>
<dbReference type="GO" id="GO:0051537">
    <property type="term" value="F:2 iron, 2 sulfur cluster binding"/>
    <property type="evidence" value="ECO:0007669"/>
    <property type="project" value="UniProtKB-KW"/>
</dbReference>
<evidence type="ECO:0000256" key="15">
    <source>
        <dbReference type="ARBA" id="ARBA00034078"/>
    </source>
</evidence>
<comment type="cofactor">
    <cofactor evidence="1">
        <name>Mg(2+)</name>
        <dbReference type="ChEBI" id="CHEBI:18420"/>
    </cofactor>
</comment>
<accession>A0A381YLF9</accession>
<evidence type="ECO:0000256" key="8">
    <source>
        <dbReference type="ARBA" id="ARBA00023014"/>
    </source>
</evidence>
<dbReference type="InterPro" id="IPR000581">
    <property type="entry name" value="ILV_EDD_N"/>
</dbReference>
<evidence type="ECO:0000256" key="6">
    <source>
        <dbReference type="ARBA" id="ARBA00022842"/>
    </source>
</evidence>
<feature type="domain" description="Dihydroxy-acid/6-phosphogluconate dehydratase N-terminal" evidence="17">
    <location>
        <begin position="55"/>
        <end position="371"/>
    </location>
</feature>
<organism evidence="19">
    <name type="scientific">marine metagenome</name>
    <dbReference type="NCBI Taxonomy" id="408172"/>
    <lineage>
        <taxon>unclassified sequences</taxon>
        <taxon>metagenomes</taxon>
        <taxon>ecological metagenomes</taxon>
    </lineage>
</organism>
<dbReference type="AlphaFoldDB" id="A0A381YLF9"/>
<dbReference type="Pfam" id="PF24877">
    <property type="entry name" value="ILV_EDD_C"/>
    <property type="match status" value="1"/>
</dbReference>
<dbReference type="NCBIfam" id="TIGR00110">
    <property type="entry name" value="ilvD"/>
    <property type="match status" value="1"/>
</dbReference>
<dbReference type="InterPro" id="IPR050165">
    <property type="entry name" value="DHAD_IlvD/Edd"/>
</dbReference>
<evidence type="ECO:0000256" key="7">
    <source>
        <dbReference type="ARBA" id="ARBA00023004"/>
    </source>
</evidence>
<evidence type="ECO:0000313" key="19">
    <source>
        <dbReference type="EMBL" id="SVA77844.1"/>
    </source>
</evidence>
<dbReference type="GO" id="GO:0046872">
    <property type="term" value="F:metal ion binding"/>
    <property type="evidence" value="ECO:0007669"/>
    <property type="project" value="UniProtKB-KW"/>
</dbReference>